<evidence type="ECO:0000259" key="4">
    <source>
        <dbReference type="PROSITE" id="PS51462"/>
    </source>
</evidence>
<dbReference type="GO" id="GO:0016787">
    <property type="term" value="F:hydrolase activity"/>
    <property type="evidence" value="ECO:0007669"/>
    <property type="project" value="UniProtKB-KW"/>
</dbReference>
<dbReference type="PANTHER" id="PTHR43046">
    <property type="entry name" value="GDP-MANNOSE MANNOSYL HYDROLASE"/>
    <property type="match status" value="1"/>
</dbReference>
<dbReference type="RefSeq" id="WP_192024958.1">
    <property type="nucleotide sequence ID" value="NZ_JACYTN010000005.1"/>
</dbReference>
<evidence type="ECO:0000256" key="2">
    <source>
        <dbReference type="ARBA" id="ARBA00022801"/>
    </source>
</evidence>
<proteinExistence type="inferred from homology"/>
<dbReference type="PROSITE" id="PS51462">
    <property type="entry name" value="NUDIX"/>
    <property type="match status" value="1"/>
</dbReference>
<reference evidence="5 6" key="1">
    <citation type="submission" date="2020-09" db="EMBL/GenBank/DDBJ databases">
        <title>Paenibacillus sp. CAU 1523 isolated from sand of Haeundae Beach.</title>
        <authorList>
            <person name="Kim W."/>
        </authorList>
    </citation>
    <scope>NUCLEOTIDE SEQUENCE [LARGE SCALE GENOMIC DNA]</scope>
    <source>
        <strain evidence="5 6">CAU 1523</strain>
    </source>
</reference>
<dbReference type="PANTHER" id="PTHR43046:SF14">
    <property type="entry name" value="MUTT_NUDIX FAMILY PROTEIN"/>
    <property type="match status" value="1"/>
</dbReference>
<dbReference type="PRINTS" id="PR00502">
    <property type="entry name" value="NUDIXFAMILY"/>
</dbReference>
<evidence type="ECO:0000256" key="3">
    <source>
        <dbReference type="RuleBase" id="RU003476"/>
    </source>
</evidence>
<evidence type="ECO:0000313" key="5">
    <source>
        <dbReference type="EMBL" id="MBD8498573.1"/>
    </source>
</evidence>
<dbReference type="InterPro" id="IPR000086">
    <property type="entry name" value="NUDIX_hydrolase_dom"/>
</dbReference>
<dbReference type="InterPro" id="IPR020476">
    <property type="entry name" value="Nudix_hydrolase"/>
</dbReference>
<dbReference type="InterPro" id="IPR020084">
    <property type="entry name" value="NUDIX_hydrolase_CS"/>
</dbReference>
<comment type="similarity">
    <text evidence="3">Belongs to the Nudix hydrolase family.</text>
</comment>
<feature type="domain" description="Nudix hydrolase" evidence="4">
    <location>
        <begin position="5"/>
        <end position="82"/>
    </location>
</feature>
<evidence type="ECO:0000313" key="6">
    <source>
        <dbReference type="Proteomes" id="UP000634529"/>
    </source>
</evidence>
<dbReference type="InterPro" id="IPR015797">
    <property type="entry name" value="NUDIX_hydrolase-like_dom_sf"/>
</dbReference>
<dbReference type="EMBL" id="JACYTN010000005">
    <property type="protein sequence ID" value="MBD8498573.1"/>
    <property type="molecule type" value="Genomic_DNA"/>
</dbReference>
<dbReference type="Gene3D" id="3.90.79.10">
    <property type="entry name" value="Nucleoside Triphosphate Pyrophosphohydrolase"/>
    <property type="match status" value="1"/>
</dbReference>
<sequence>MNMPTHIVAVGGIVKNEEGQVLLVRTQHGGWVFPGGQVENGENLMVALSREIKEESGIDIEVLSGLFRFLWGYSLYGVSYKA</sequence>
<accession>A0ABR9AWV1</accession>
<dbReference type="Proteomes" id="UP000634529">
    <property type="component" value="Unassembled WGS sequence"/>
</dbReference>
<gene>
    <name evidence="5" type="ORF">IFO66_09710</name>
</gene>
<organism evidence="5 6">
    <name type="scientific">Paenibacillus arenosi</name>
    <dbReference type="NCBI Taxonomy" id="2774142"/>
    <lineage>
        <taxon>Bacteria</taxon>
        <taxon>Bacillati</taxon>
        <taxon>Bacillota</taxon>
        <taxon>Bacilli</taxon>
        <taxon>Bacillales</taxon>
        <taxon>Paenibacillaceae</taxon>
        <taxon>Paenibacillus</taxon>
    </lineage>
</organism>
<protein>
    <submittedName>
        <fullName evidence="5">NUDIX hydrolase</fullName>
    </submittedName>
</protein>
<keyword evidence="2 3" id="KW-0378">Hydrolase</keyword>
<name>A0ABR9AWV1_9BACL</name>
<keyword evidence="6" id="KW-1185">Reference proteome</keyword>
<comment type="cofactor">
    <cofactor evidence="1">
        <name>Mg(2+)</name>
        <dbReference type="ChEBI" id="CHEBI:18420"/>
    </cofactor>
</comment>
<dbReference type="Pfam" id="PF00293">
    <property type="entry name" value="NUDIX"/>
    <property type="match status" value="1"/>
</dbReference>
<dbReference type="PROSITE" id="PS00893">
    <property type="entry name" value="NUDIX_BOX"/>
    <property type="match status" value="1"/>
</dbReference>
<dbReference type="SUPFAM" id="SSF55811">
    <property type="entry name" value="Nudix"/>
    <property type="match status" value="1"/>
</dbReference>
<comment type="caution">
    <text evidence="5">The sequence shown here is derived from an EMBL/GenBank/DDBJ whole genome shotgun (WGS) entry which is preliminary data.</text>
</comment>
<evidence type="ECO:0000256" key="1">
    <source>
        <dbReference type="ARBA" id="ARBA00001946"/>
    </source>
</evidence>